<sequence length="269" mass="30491">MYHDPMSRQQSKSPSTHMPVVQQQPDQTKTTISSTSRHILQLSSQLGNQQLGKWLARQANSVASYTTPVIQRARFLSKDDAGSIEEAIQITLSGMEDDIRNHRGVNIQQYKDLYSIYNNFDAGSLATATIEGIRKLTKGSKYSRLKDLDAWMESLITGNVRSSNYPSSYSSTAQQAFDTYKTNYEHPFNTNQCRCSSCRRYVNKSDMTIDHIESVAAHWNRIGRNTDRTTRHNWYSYTGNHAYCCRACNSSMGSGGIRYKMTVGRNYSG</sequence>
<dbReference type="RefSeq" id="WP_347324519.1">
    <property type="nucleotide sequence ID" value="NZ_JBCGUH010000003.1"/>
</dbReference>
<accession>A0ABW4RGJ9</accession>
<proteinExistence type="predicted"/>
<keyword evidence="2" id="KW-0540">Nuclease</keyword>
<feature type="compositionally biased region" description="Polar residues" evidence="1">
    <location>
        <begin position="7"/>
        <end position="34"/>
    </location>
</feature>
<evidence type="ECO:0000313" key="2">
    <source>
        <dbReference type="EMBL" id="MFD1884879.1"/>
    </source>
</evidence>
<dbReference type="Proteomes" id="UP001597233">
    <property type="component" value="Unassembled WGS sequence"/>
</dbReference>
<keyword evidence="2" id="KW-0255">Endonuclease</keyword>
<evidence type="ECO:0000256" key="1">
    <source>
        <dbReference type="SAM" id="MobiDB-lite"/>
    </source>
</evidence>
<name>A0ABW4RGJ9_9BACL</name>
<comment type="caution">
    <text evidence="2">The sequence shown here is derived from an EMBL/GenBank/DDBJ whole genome shotgun (WGS) entry which is preliminary data.</text>
</comment>
<keyword evidence="2" id="KW-0378">Hydrolase</keyword>
<feature type="region of interest" description="Disordered" evidence="1">
    <location>
        <begin position="1"/>
        <end position="34"/>
    </location>
</feature>
<reference evidence="3" key="1">
    <citation type="journal article" date="2019" name="Int. J. Syst. Evol. Microbiol.">
        <title>The Global Catalogue of Microorganisms (GCM) 10K type strain sequencing project: providing services to taxonomists for standard genome sequencing and annotation.</title>
        <authorList>
            <consortium name="The Broad Institute Genomics Platform"/>
            <consortium name="The Broad Institute Genome Sequencing Center for Infectious Disease"/>
            <person name="Wu L."/>
            <person name="Ma J."/>
        </authorList>
    </citation>
    <scope>NUCLEOTIDE SEQUENCE [LARGE SCALE GENOMIC DNA]</scope>
    <source>
        <strain evidence="3">CCUG 54950</strain>
    </source>
</reference>
<dbReference type="EMBL" id="JBHUEH010000010">
    <property type="protein sequence ID" value="MFD1884879.1"/>
    <property type="molecule type" value="Genomic_DNA"/>
</dbReference>
<dbReference type="Gene3D" id="1.10.30.50">
    <property type="match status" value="1"/>
</dbReference>
<organism evidence="2 3">
    <name type="scientific">Paenibacillus wenxiniae</name>
    <dbReference type="NCBI Taxonomy" id="1636843"/>
    <lineage>
        <taxon>Bacteria</taxon>
        <taxon>Bacillati</taxon>
        <taxon>Bacillota</taxon>
        <taxon>Bacilli</taxon>
        <taxon>Bacillales</taxon>
        <taxon>Paenibacillaceae</taxon>
        <taxon>Paenibacillus</taxon>
    </lineage>
</organism>
<protein>
    <submittedName>
        <fullName evidence="2">HNH endonuclease</fullName>
    </submittedName>
</protein>
<evidence type="ECO:0000313" key="3">
    <source>
        <dbReference type="Proteomes" id="UP001597233"/>
    </source>
</evidence>
<gene>
    <name evidence="2" type="ORF">ACFSC9_05010</name>
</gene>
<keyword evidence="3" id="KW-1185">Reference proteome</keyword>
<dbReference type="GO" id="GO:0004519">
    <property type="term" value="F:endonuclease activity"/>
    <property type="evidence" value="ECO:0007669"/>
    <property type="project" value="UniProtKB-KW"/>
</dbReference>